<dbReference type="GO" id="GO:0016787">
    <property type="term" value="F:hydrolase activity"/>
    <property type="evidence" value="ECO:0007669"/>
    <property type="project" value="UniProtKB-KW"/>
</dbReference>
<dbReference type="AlphaFoldDB" id="A0A9P7V492"/>
<evidence type="ECO:0000256" key="1">
    <source>
        <dbReference type="ARBA" id="ARBA00022801"/>
    </source>
</evidence>
<proteinExistence type="inferred from homology"/>
<protein>
    <recommendedName>
        <fullName evidence="3">AB hydrolase-1 domain-containing protein</fullName>
    </recommendedName>
</protein>
<comment type="similarity">
    <text evidence="2">Belongs to the AB hydrolase superfamily. Epoxide hydrolase family.</text>
</comment>
<dbReference type="Pfam" id="PF00561">
    <property type="entry name" value="Abhydrolase_1"/>
    <property type="match status" value="1"/>
</dbReference>
<dbReference type="EMBL" id="CM032181">
    <property type="protein sequence ID" value="KAG7100071.1"/>
    <property type="molecule type" value="Genomic_DNA"/>
</dbReference>
<dbReference type="Gene3D" id="3.40.50.1820">
    <property type="entry name" value="alpha/beta hydrolase"/>
    <property type="match status" value="1"/>
</dbReference>
<evidence type="ECO:0000313" key="5">
    <source>
        <dbReference type="Proteomes" id="UP001049176"/>
    </source>
</evidence>
<comment type="caution">
    <text evidence="4">The sequence shown here is derived from an EMBL/GenBank/DDBJ whole genome shotgun (WGS) entry which is preliminary data.</text>
</comment>
<dbReference type="PANTHER" id="PTHR43329">
    <property type="entry name" value="EPOXIDE HYDROLASE"/>
    <property type="match status" value="1"/>
</dbReference>
<dbReference type="OrthoDB" id="408373at2759"/>
<dbReference type="InterPro" id="IPR000073">
    <property type="entry name" value="AB_hydrolase_1"/>
</dbReference>
<organism evidence="4 5">
    <name type="scientific">Marasmius oreades</name>
    <name type="common">fairy-ring Marasmius</name>
    <dbReference type="NCBI Taxonomy" id="181124"/>
    <lineage>
        <taxon>Eukaryota</taxon>
        <taxon>Fungi</taxon>
        <taxon>Dikarya</taxon>
        <taxon>Basidiomycota</taxon>
        <taxon>Agaricomycotina</taxon>
        <taxon>Agaricomycetes</taxon>
        <taxon>Agaricomycetidae</taxon>
        <taxon>Agaricales</taxon>
        <taxon>Marasmiineae</taxon>
        <taxon>Marasmiaceae</taxon>
        <taxon>Marasmius</taxon>
    </lineage>
</organism>
<keyword evidence="1" id="KW-0378">Hydrolase</keyword>
<gene>
    <name evidence="4" type="ORF">E1B28_001855</name>
</gene>
<dbReference type="PRINTS" id="PR00412">
    <property type="entry name" value="EPOXHYDRLASE"/>
</dbReference>
<dbReference type="Proteomes" id="UP001049176">
    <property type="component" value="Chromosome 1"/>
</dbReference>
<dbReference type="GeneID" id="66070931"/>
<dbReference type="SUPFAM" id="SSF53474">
    <property type="entry name" value="alpha/beta-Hydrolases"/>
    <property type="match status" value="1"/>
</dbReference>
<dbReference type="InterPro" id="IPR029058">
    <property type="entry name" value="AB_hydrolase_fold"/>
</dbReference>
<accession>A0A9P7V492</accession>
<dbReference type="KEGG" id="more:E1B28_001855"/>
<dbReference type="RefSeq" id="XP_043016541.1">
    <property type="nucleotide sequence ID" value="XM_043147827.1"/>
</dbReference>
<evidence type="ECO:0000256" key="2">
    <source>
        <dbReference type="ARBA" id="ARBA00038334"/>
    </source>
</evidence>
<evidence type="ECO:0000313" key="4">
    <source>
        <dbReference type="EMBL" id="KAG7100071.1"/>
    </source>
</evidence>
<sequence>MDSNCYKDLKTSRGLNYHYYFSPAASGDKHTLVLLHGFPSTSYDWRHQVAFFKGKGYGLIVPDMLGYGGTAKPLDPAEYKHSLITKDITDILDAEKVDKAVIIGHDWGSRITSRLVNYFPDRVIAIGLLAAGYQAPSLAFDFEKLCAFTKEKVGYELIGYWEFFGQEDAPKLVEDDFDKFFNLTFPEDPKLWITDLAPLGTARKYITSKPPAHPPSWLSAEEKRIQSEALLKGGLAAPMCWYRVMLSGIATEDDKAIPVERYKTDKPVFLGTALEDYICIAALTALSTKAGCANLTVKEFQTNHWVQLQKADEVNTELENWLERYD</sequence>
<keyword evidence="5" id="KW-1185">Reference proteome</keyword>
<reference evidence="4" key="1">
    <citation type="journal article" date="2021" name="Genome Biol. Evol.">
        <title>The assembled and annotated genome of the fairy-ring fungus Marasmius oreades.</title>
        <authorList>
            <person name="Hiltunen M."/>
            <person name="Ament-Velasquez S.L."/>
            <person name="Johannesson H."/>
        </authorList>
    </citation>
    <scope>NUCLEOTIDE SEQUENCE</scope>
    <source>
        <strain evidence="4">03SP1</strain>
    </source>
</reference>
<evidence type="ECO:0000259" key="3">
    <source>
        <dbReference type="Pfam" id="PF00561"/>
    </source>
</evidence>
<feature type="domain" description="AB hydrolase-1" evidence="3">
    <location>
        <begin position="31"/>
        <end position="141"/>
    </location>
</feature>
<name>A0A9P7V492_9AGAR</name>
<dbReference type="InterPro" id="IPR000639">
    <property type="entry name" value="Epox_hydrolase-like"/>
</dbReference>